<protein>
    <submittedName>
        <fullName evidence="1">Uncharacterized protein</fullName>
    </submittedName>
</protein>
<dbReference type="EMBL" id="CT573213">
    <property type="protein sequence ID" value="CAJ60884.1"/>
    <property type="molecule type" value="Genomic_DNA"/>
</dbReference>
<proteinExistence type="predicted"/>
<dbReference type="KEGG" id="fal:FRAAL2235"/>
<evidence type="ECO:0000313" key="1">
    <source>
        <dbReference type="EMBL" id="CAJ60884.1"/>
    </source>
</evidence>
<gene>
    <name evidence="1" type="ordered locus">FRAAL2235</name>
</gene>
<sequence>MSPADDDDLIRRADLRDLVGIAQLQAMLGRVRGEPVSRTRAQVIAGMKGFPDPLISHPSAEDPQMRLWLRADVEGWLDTNRPGWRRDVP</sequence>
<keyword evidence="2" id="KW-1185">Reference proteome</keyword>
<dbReference type="AlphaFoldDB" id="Q0RNK3"/>
<dbReference type="HOGENOM" id="CLU_140176_17_0_11"/>
<evidence type="ECO:0000313" key="2">
    <source>
        <dbReference type="Proteomes" id="UP000000657"/>
    </source>
</evidence>
<name>Q0RNK3_FRAAA</name>
<dbReference type="Proteomes" id="UP000000657">
    <property type="component" value="Chromosome"/>
</dbReference>
<reference evidence="1 2" key="1">
    <citation type="journal article" date="2007" name="Genome Res.">
        <title>Genome characteristics of facultatively symbiotic Frankia sp. strains reflect host range and host plant biogeography.</title>
        <authorList>
            <person name="Normand P."/>
            <person name="Lapierre P."/>
            <person name="Tisa L.S."/>
            <person name="Gogarten J.P."/>
            <person name="Alloisio N."/>
            <person name="Bagnarol E."/>
            <person name="Bassi C.A."/>
            <person name="Berry A.M."/>
            <person name="Bickhart D.M."/>
            <person name="Choisne N."/>
            <person name="Couloux A."/>
            <person name="Cournoyer B."/>
            <person name="Cruveiller S."/>
            <person name="Daubin V."/>
            <person name="Demange N."/>
            <person name="Francino M.P."/>
            <person name="Goltsman E."/>
            <person name="Huang Y."/>
            <person name="Kopp O.R."/>
            <person name="Labarre L."/>
            <person name="Lapidus A."/>
            <person name="Lavire C."/>
            <person name="Marechal J."/>
            <person name="Martinez M."/>
            <person name="Mastronunzio J.E."/>
            <person name="Mullin B.C."/>
            <person name="Niemann J."/>
            <person name="Pujic P."/>
            <person name="Rawnsley T."/>
            <person name="Rouy Z."/>
            <person name="Schenowitz C."/>
            <person name="Sellstedt A."/>
            <person name="Tavares F."/>
            <person name="Tomkins J.P."/>
            <person name="Vallenet D."/>
            <person name="Valverde C."/>
            <person name="Wall L.G."/>
            <person name="Wang Y."/>
            <person name="Medigue C."/>
            <person name="Benson D.R."/>
        </authorList>
    </citation>
    <scope>NUCLEOTIDE SEQUENCE [LARGE SCALE GENOMIC DNA]</scope>
    <source>
        <strain evidence="2">DSM 45986 / CECT 9034 / ACN14a</strain>
    </source>
</reference>
<accession>Q0RNK3</accession>
<dbReference type="RefSeq" id="WP_011603403.1">
    <property type="nucleotide sequence ID" value="NC_008278.1"/>
</dbReference>
<organism evidence="1 2">
    <name type="scientific">Frankia alni (strain DSM 45986 / CECT 9034 / ACN14a)</name>
    <dbReference type="NCBI Taxonomy" id="326424"/>
    <lineage>
        <taxon>Bacteria</taxon>
        <taxon>Bacillati</taxon>
        <taxon>Actinomycetota</taxon>
        <taxon>Actinomycetes</taxon>
        <taxon>Frankiales</taxon>
        <taxon>Frankiaceae</taxon>
        <taxon>Frankia</taxon>
    </lineage>
</organism>